<reference evidence="1 2" key="1">
    <citation type="submission" date="2019-11" db="EMBL/GenBank/DDBJ databases">
        <title>Pseudomonas karstica sp. nov. and Pseudomonas spelaei sp. nov. from karst caves.</title>
        <authorList>
            <person name="Zeman M."/>
        </authorList>
    </citation>
    <scope>NUCLEOTIDE SEQUENCE [LARGE SCALE GENOMIC DNA]</scope>
    <source>
        <strain evidence="1 2">CCM 7893</strain>
    </source>
</reference>
<dbReference type="OrthoDB" id="6983223at2"/>
<proteinExistence type="predicted"/>
<accession>A0A6I3WK94</accession>
<comment type="caution">
    <text evidence="1">The sequence shown here is derived from an EMBL/GenBank/DDBJ whole genome shotgun (WGS) entry which is preliminary data.</text>
</comment>
<gene>
    <name evidence="1" type="ORF">GNF76_25635</name>
</gene>
<name>A0A6I3WK94_9PSED</name>
<keyword evidence="2" id="KW-1185">Reference proteome</keyword>
<dbReference type="EMBL" id="WNNK01000030">
    <property type="protein sequence ID" value="MUF07739.1"/>
    <property type="molecule type" value="Genomic_DNA"/>
</dbReference>
<dbReference type="RefSeq" id="WP_155585870.1">
    <property type="nucleotide sequence ID" value="NZ_JBHSTH010000023.1"/>
</dbReference>
<dbReference type="Proteomes" id="UP000438196">
    <property type="component" value="Unassembled WGS sequence"/>
</dbReference>
<dbReference type="AlphaFoldDB" id="A0A6I3WK94"/>
<protein>
    <submittedName>
        <fullName evidence="1">Fructose-bisphosphate aldolase</fullName>
    </submittedName>
</protein>
<organism evidence="1 2">
    <name type="scientific">Pseudomonas spelaei</name>
    <dbReference type="NCBI Taxonomy" id="1055469"/>
    <lineage>
        <taxon>Bacteria</taxon>
        <taxon>Pseudomonadati</taxon>
        <taxon>Pseudomonadota</taxon>
        <taxon>Gammaproteobacteria</taxon>
        <taxon>Pseudomonadales</taxon>
        <taxon>Pseudomonadaceae</taxon>
        <taxon>Pseudomonas</taxon>
    </lineage>
</organism>
<evidence type="ECO:0000313" key="1">
    <source>
        <dbReference type="EMBL" id="MUF07739.1"/>
    </source>
</evidence>
<evidence type="ECO:0000313" key="2">
    <source>
        <dbReference type="Proteomes" id="UP000438196"/>
    </source>
</evidence>
<sequence>MTLDTSPDRYTPLTRIATDTPVLLIDNQAPLLDLHACVSERLRAALGLITTLACTTLNDTDERDLNTLANVARVLLQDASDVFAVIERRAF</sequence>